<dbReference type="InterPro" id="IPR001360">
    <property type="entry name" value="Glyco_hydro_1"/>
</dbReference>
<evidence type="ECO:0000256" key="3">
    <source>
        <dbReference type="SAM" id="SignalP"/>
    </source>
</evidence>
<keyword evidence="3" id="KW-0732">Signal</keyword>
<dbReference type="Pfam" id="PF00232">
    <property type="entry name" value="Glyco_hydro_1"/>
    <property type="match status" value="1"/>
</dbReference>
<accession>A0A0A9CV46</accession>
<organism evidence="4">
    <name type="scientific">Arundo donax</name>
    <name type="common">Giant reed</name>
    <name type="synonym">Donax arundinaceus</name>
    <dbReference type="NCBI Taxonomy" id="35708"/>
    <lineage>
        <taxon>Eukaryota</taxon>
        <taxon>Viridiplantae</taxon>
        <taxon>Streptophyta</taxon>
        <taxon>Embryophyta</taxon>
        <taxon>Tracheophyta</taxon>
        <taxon>Spermatophyta</taxon>
        <taxon>Magnoliopsida</taxon>
        <taxon>Liliopsida</taxon>
        <taxon>Poales</taxon>
        <taxon>Poaceae</taxon>
        <taxon>PACMAD clade</taxon>
        <taxon>Arundinoideae</taxon>
        <taxon>Arundineae</taxon>
        <taxon>Arundo</taxon>
    </lineage>
</organism>
<feature type="signal peptide" evidence="3">
    <location>
        <begin position="1"/>
        <end position="16"/>
    </location>
</feature>
<dbReference type="GO" id="GO:0008422">
    <property type="term" value="F:beta-glucosidase activity"/>
    <property type="evidence" value="ECO:0007669"/>
    <property type="project" value="UniProtKB-ARBA"/>
</dbReference>
<dbReference type="PROSITE" id="PS00653">
    <property type="entry name" value="GLYCOSYL_HYDROL_F1_2"/>
    <property type="match status" value="1"/>
</dbReference>
<dbReference type="EMBL" id="GBRH01217711">
    <property type="protein sequence ID" value="JAD80184.1"/>
    <property type="molecule type" value="Transcribed_RNA"/>
</dbReference>
<evidence type="ECO:0008006" key="5">
    <source>
        <dbReference type="Google" id="ProtNLM"/>
    </source>
</evidence>
<sequence>MARLCILLALVSSVAGLRRSEFPPSFLFGAGASSYQIEGAYLEDNQGLSNWDVFTHMQGVSHSLRYASNDLSY</sequence>
<dbReference type="InterPro" id="IPR017853">
    <property type="entry name" value="GH"/>
</dbReference>
<dbReference type="AlphaFoldDB" id="A0A0A9CV46"/>
<feature type="chain" id="PRO_5002044654" description="BGL04" evidence="3">
    <location>
        <begin position="17"/>
        <end position="73"/>
    </location>
</feature>
<proteinExistence type="inferred from homology"/>
<reference evidence="4" key="1">
    <citation type="submission" date="2014-09" db="EMBL/GenBank/DDBJ databases">
        <authorList>
            <person name="Magalhaes I.L.F."/>
            <person name="Oliveira U."/>
            <person name="Santos F.R."/>
            <person name="Vidigal T.H.D.A."/>
            <person name="Brescovit A.D."/>
            <person name="Santos A.J."/>
        </authorList>
    </citation>
    <scope>NUCLEOTIDE SEQUENCE</scope>
    <source>
        <tissue evidence="4">Shoot tissue taken approximately 20 cm above the soil surface</tissue>
    </source>
</reference>
<protein>
    <recommendedName>
        <fullName evidence="5">BGL04</fullName>
    </recommendedName>
</protein>
<name>A0A0A9CV46_ARUDO</name>
<keyword evidence="2" id="KW-0378">Hydrolase</keyword>
<dbReference type="InterPro" id="IPR033132">
    <property type="entry name" value="GH_1_N_CS"/>
</dbReference>
<evidence type="ECO:0000256" key="2">
    <source>
        <dbReference type="ARBA" id="ARBA00022801"/>
    </source>
</evidence>
<dbReference type="Gene3D" id="3.20.20.80">
    <property type="entry name" value="Glycosidases"/>
    <property type="match status" value="1"/>
</dbReference>
<evidence type="ECO:0000313" key="4">
    <source>
        <dbReference type="EMBL" id="JAD80184.1"/>
    </source>
</evidence>
<reference evidence="4" key="2">
    <citation type="journal article" date="2015" name="Data Brief">
        <title>Shoot transcriptome of the giant reed, Arundo donax.</title>
        <authorList>
            <person name="Barrero R.A."/>
            <person name="Guerrero F.D."/>
            <person name="Moolhuijzen P."/>
            <person name="Goolsby J.A."/>
            <person name="Tidwell J."/>
            <person name="Bellgard S.E."/>
            <person name="Bellgard M.I."/>
        </authorList>
    </citation>
    <scope>NUCLEOTIDE SEQUENCE</scope>
    <source>
        <tissue evidence="4">Shoot tissue taken approximately 20 cm above the soil surface</tissue>
    </source>
</reference>
<comment type="similarity">
    <text evidence="1">Belongs to the glycosyl hydrolase 1 family.</text>
</comment>
<evidence type="ECO:0000256" key="1">
    <source>
        <dbReference type="ARBA" id="ARBA00010838"/>
    </source>
</evidence>
<dbReference type="SUPFAM" id="SSF51445">
    <property type="entry name" value="(Trans)glycosidases"/>
    <property type="match status" value="1"/>
</dbReference>
<dbReference type="GO" id="GO:0005975">
    <property type="term" value="P:carbohydrate metabolic process"/>
    <property type="evidence" value="ECO:0007669"/>
    <property type="project" value="InterPro"/>
</dbReference>